<comment type="similarity">
    <text evidence="1">Belongs to the universal stress protein A family.</text>
</comment>
<comment type="caution">
    <text evidence="3">The sequence shown here is derived from an EMBL/GenBank/DDBJ whole genome shotgun (WGS) entry which is preliminary data.</text>
</comment>
<evidence type="ECO:0000259" key="2">
    <source>
        <dbReference type="Pfam" id="PF00582"/>
    </source>
</evidence>
<name>A0A5D0J7G2_9FLAO</name>
<dbReference type="PRINTS" id="PR01438">
    <property type="entry name" value="UNVRSLSTRESS"/>
</dbReference>
<evidence type="ECO:0000256" key="1">
    <source>
        <dbReference type="ARBA" id="ARBA00008791"/>
    </source>
</evidence>
<dbReference type="EMBL" id="VSDQ01000163">
    <property type="protein sequence ID" value="TYA92305.1"/>
    <property type="molecule type" value="Genomic_DNA"/>
</dbReference>
<gene>
    <name evidence="3" type="ORF">FUA24_02405</name>
</gene>
<dbReference type="OrthoDB" id="9788959at2"/>
<evidence type="ECO:0000313" key="4">
    <source>
        <dbReference type="Proteomes" id="UP000323930"/>
    </source>
</evidence>
<dbReference type="InterPro" id="IPR006016">
    <property type="entry name" value="UspA"/>
</dbReference>
<organism evidence="3 4">
    <name type="scientific">Seonamhaeicola marinus</name>
    <dbReference type="NCBI Taxonomy" id="1912246"/>
    <lineage>
        <taxon>Bacteria</taxon>
        <taxon>Pseudomonadati</taxon>
        <taxon>Bacteroidota</taxon>
        <taxon>Flavobacteriia</taxon>
        <taxon>Flavobacteriales</taxon>
        <taxon>Flavobacteriaceae</taxon>
    </lineage>
</organism>
<dbReference type="PANTHER" id="PTHR46268:SF6">
    <property type="entry name" value="UNIVERSAL STRESS PROTEIN UP12"/>
    <property type="match status" value="1"/>
</dbReference>
<dbReference type="AlphaFoldDB" id="A0A5D0J7G2"/>
<dbReference type="CDD" id="cd00293">
    <property type="entry name" value="USP-like"/>
    <property type="match status" value="1"/>
</dbReference>
<dbReference type="Pfam" id="PF00582">
    <property type="entry name" value="Usp"/>
    <property type="match status" value="1"/>
</dbReference>
<dbReference type="SUPFAM" id="SSF52402">
    <property type="entry name" value="Adenine nucleotide alpha hydrolases-like"/>
    <property type="match status" value="2"/>
</dbReference>
<dbReference type="Gene3D" id="3.40.50.12370">
    <property type="match status" value="1"/>
</dbReference>
<proteinExistence type="inferred from homology"/>
<dbReference type="PANTHER" id="PTHR46268">
    <property type="entry name" value="STRESS RESPONSE PROTEIN NHAX"/>
    <property type="match status" value="1"/>
</dbReference>
<dbReference type="InterPro" id="IPR006015">
    <property type="entry name" value="Universal_stress_UspA"/>
</dbReference>
<accession>A0A5D0J7G2</accession>
<protein>
    <submittedName>
        <fullName evidence="3">Universal stress protein</fullName>
    </submittedName>
</protein>
<dbReference type="RefSeq" id="WP_148539911.1">
    <property type="nucleotide sequence ID" value="NZ_VSDQ01000163.1"/>
</dbReference>
<evidence type="ECO:0000313" key="3">
    <source>
        <dbReference type="EMBL" id="TYA92305.1"/>
    </source>
</evidence>
<reference evidence="3 4" key="1">
    <citation type="submission" date="2019-08" db="EMBL/GenBank/DDBJ databases">
        <title>Seonamhaeicola sediminis sp. nov., isolated from marine sediment.</title>
        <authorList>
            <person name="Cao W.R."/>
        </authorList>
    </citation>
    <scope>NUCLEOTIDE SEQUENCE [LARGE SCALE GENOMIC DNA]</scope>
    <source>
        <strain evidence="3 4">B011</strain>
    </source>
</reference>
<keyword evidence="4" id="KW-1185">Reference proteome</keyword>
<dbReference type="Proteomes" id="UP000323930">
    <property type="component" value="Unassembled WGS sequence"/>
</dbReference>
<sequence>MENILIPTDFSGNAWNAVEYAVNFFENSTCNFYILHVCSSNESEDDRKACEQKIKSLLAKIDEQFPKNPKHKFFSLIDSGYLVNSVRNRVDKNQINFIVMGTRGSSGLKNTPIGSNAANVITKVRCATVVVPENAKYSSLKEIAFPTDFLSVYSPKTLEAITNIIEANKASARVLHIKNKETDLNEDQQRNKELLGDYLGTNKHSFHFLANNQIENQVQDFVEKRKINLITMLAKNLSYFEKILFDPKLSKIKYYTDIPFLVLH</sequence>
<feature type="domain" description="UspA" evidence="2">
    <location>
        <begin position="2"/>
        <end position="132"/>
    </location>
</feature>